<dbReference type="RefSeq" id="WP_265618188.1">
    <property type="nucleotide sequence ID" value="NZ_JAPFRD010000011.1"/>
</dbReference>
<evidence type="ECO:0000259" key="3">
    <source>
        <dbReference type="PROSITE" id="PS51087"/>
    </source>
</evidence>
<dbReference type="PANTHER" id="PTHR47191">
    <property type="entry name" value="OS05G0170800 PROTEIN"/>
    <property type="match status" value="1"/>
</dbReference>
<evidence type="ECO:0000313" key="4">
    <source>
        <dbReference type="EMBL" id="MCW8109421.1"/>
    </source>
</evidence>
<reference evidence="4" key="1">
    <citation type="submission" date="2022-11" db="EMBL/GenBank/DDBJ databases">
        <title>Alteromonas sp. nov., isolated from sea water of the Qingdao.</title>
        <authorList>
            <person name="Wang Q."/>
        </authorList>
    </citation>
    <scope>NUCLEOTIDE SEQUENCE</scope>
    <source>
        <strain evidence="4">ASW11-7</strain>
    </source>
</reference>
<dbReference type="Gene3D" id="2.60.40.1470">
    <property type="entry name" value="ApaG domain"/>
    <property type="match status" value="1"/>
</dbReference>
<comment type="caution">
    <text evidence="4">The sequence shown here is derived from an EMBL/GenBank/DDBJ whole genome shotgun (WGS) entry which is preliminary data.</text>
</comment>
<dbReference type="Proteomes" id="UP001142810">
    <property type="component" value="Unassembled WGS sequence"/>
</dbReference>
<evidence type="ECO:0000313" key="5">
    <source>
        <dbReference type="Proteomes" id="UP001142810"/>
    </source>
</evidence>
<evidence type="ECO:0000256" key="1">
    <source>
        <dbReference type="ARBA" id="ARBA00017693"/>
    </source>
</evidence>
<dbReference type="EMBL" id="JAPFRD010000011">
    <property type="protein sequence ID" value="MCW8109421.1"/>
    <property type="molecule type" value="Genomic_DNA"/>
</dbReference>
<protein>
    <recommendedName>
        <fullName evidence="1 2">Protein ApaG</fullName>
    </recommendedName>
</protein>
<dbReference type="NCBIfam" id="NF003967">
    <property type="entry name" value="PRK05461.1"/>
    <property type="match status" value="1"/>
</dbReference>
<evidence type="ECO:0000256" key="2">
    <source>
        <dbReference type="HAMAP-Rule" id="MF_00791"/>
    </source>
</evidence>
<dbReference type="PROSITE" id="PS51087">
    <property type="entry name" value="APAG"/>
    <property type="match status" value="1"/>
</dbReference>
<dbReference type="SUPFAM" id="SSF110069">
    <property type="entry name" value="ApaG-like"/>
    <property type="match status" value="1"/>
</dbReference>
<dbReference type="HAMAP" id="MF_00791">
    <property type="entry name" value="ApaG"/>
    <property type="match status" value="1"/>
</dbReference>
<keyword evidence="5" id="KW-1185">Reference proteome</keyword>
<dbReference type="InterPro" id="IPR050718">
    <property type="entry name" value="ApaG-like"/>
</dbReference>
<dbReference type="InterPro" id="IPR036767">
    <property type="entry name" value="ApaG_sf"/>
</dbReference>
<accession>A0ABT3P9G2</accession>
<dbReference type="InterPro" id="IPR023065">
    <property type="entry name" value="Uncharacterised_ApaG"/>
</dbReference>
<dbReference type="InterPro" id="IPR007474">
    <property type="entry name" value="ApaG_domain"/>
</dbReference>
<dbReference type="PANTHER" id="PTHR47191:SF2">
    <property type="entry name" value="OS05G0170800 PROTEIN"/>
    <property type="match status" value="1"/>
</dbReference>
<feature type="domain" description="ApaG" evidence="3">
    <location>
        <begin position="3"/>
        <end position="127"/>
    </location>
</feature>
<sequence>MDDISQPTVIVKVHAHYLPDHPASDEQKYAFAYHVTITNLSNEPVKLLNRYWLICDADGKSMEVEGAGVVGKQPLIKPSEQFEYTSGAIIDCPVGSMQGYYEMQREDKSLFRVPIDVFSLAVPNILN</sequence>
<proteinExistence type="inferred from homology"/>
<name>A0ABT3P9G2_9ALTE</name>
<dbReference type="Pfam" id="PF04379">
    <property type="entry name" value="DUF525"/>
    <property type="match status" value="1"/>
</dbReference>
<gene>
    <name evidence="2 4" type="primary">apaG</name>
    <name evidence="4" type="ORF">OPS25_13000</name>
</gene>
<organism evidence="4 5">
    <name type="scientific">Alteromonas aquimaris</name>
    <dbReference type="NCBI Taxonomy" id="2998417"/>
    <lineage>
        <taxon>Bacteria</taxon>
        <taxon>Pseudomonadati</taxon>
        <taxon>Pseudomonadota</taxon>
        <taxon>Gammaproteobacteria</taxon>
        <taxon>Alteromonadales</taxon>
        <taxon>Alteromonadaceae</taxon>
        <taxon>Alteromonas/Salinimonas group</taxon>
        <taxon>Alteromonas</taxon>
    </lineage>
</organism>